<evidence type="ECO:0000313" key="2">
    <source>
        <dbReference type="EMBL" id="CAK0819134.1"/>
    </source>
</evidence>
<dbReference type="Proteomes" id="UP001189429">
    <property type="component" value="Unassembled WGS sequence"/>
</dbReference>
<evidence type="ECO:0000313" key="3">
    <source>
        <dbReference type="Proteomes" id="UP001189429"/>
    </source>
</evidence>
<gene>
    <name evidence="2" type="ORF">PCOR1329_LOCUS21202</name>
</gene>
<feature type="non-terminal residue" evidence="2">
    <location>
        <position position="242"/>
    </location>
</feature>
<accession>A0ABN9RJV3</accession>
<organism evidence="2 3">
    <name type="scientific">Prorocentrum cordatum</name>
    <dbReference type="NCBI Taxonomy" id="2364126"/>
    <lineage>
        <taxon>Eukaryota</taxon>
        <taxon>Sar</taxon>
        <taxon>Alveolata</taxon>
        <taxon>Dinophyceae</taxon>
        <taxon>Prorocentrales</taxon>
        <taxon>Prorocentraceae</taxon>
        <taxon>Prorocentrum</taxon>
    </lineage>
</organism>
<comment type="caution">
    <text evidence="2">The sequence shown here is derived from an EMBL/GenBank/DDBJ whole genome shotgun (WGS) entry which is preliminary data.</text>
</comment>
<name>A0ABN9RJV3_9DINO</name>
<feature type="region of interest" description="Disordered" evidence="1">
    <location>
        <begin position="165"/>
        <end position="242"/>
    </location>
</feature>
<feature type="region of interest" description="Disordered" evidence="1">
    <location>
        <begin position="88"/>
        <end position="151"/>
    </location>
</feature>
<feature type="compositionally biased region" description="Basic and acidic residues" evidence="1">
    <location>
        <begin position="92"/>
        <end position="101"/>
    </location>
</feature>
<feature type="compositionally biased region" description="Pro residues" evidence="1">
    <location>
        <begin position="212"/>
        <end position="222"/>
    </location>
</feature>
<protein>
    <submittedName>
        <fullName evidence="2">Uncharacterized protein</fullName>
    </submittedName>
</protein>
<proteinExistence type="predicted"/>
<dbReference type="EMBL" id="CAUYUJ010006949">
    <property type="protein sequence ID" value="CAK0819134.1"/>
    <property type="molecule type" value="Genomic_DNA"/>
</dbReference>
<feature type="compositionally biased region" description="Basic residues" evidence="1">
    <location>
        <begin position="27"/>
        <end position="44"/>
    </location>
</feature>
<sequence>SARHGAPAAHPHVRAGGRGGGPVPQGRRLRGLAHARLPARRARGRARERGVPGALRAEGRGCGVRRLGRHWSGPHRHLQEAPLRHPALPAGQRHEGRDGHGGDAGVPAPWGPSGPGVLRRRVGRHGGEAHRRRGGVDGGLRQDHGPARRRGGRPALLEVHRARPGEVGEEGGLRDRAGLRVRGRRDEGGRPGARAPGVRLRRLARRCSWPAPRLPLPRPATPALPRRLPRPRLRRLRPIPRP</sequence>
<feature type="compositionally biased region" description="Basic residues" evidence="1">
    <location>
        <begin position="227"/>
        <end position="242"/>
    </location>
</feature>
<keyword evidence="3" id="KW-1185">Reference proteome</keyword>
<feature type="region of interest" description="Disordered" evidence="1">
    <location>
        <begin position="1"/>
        <end position="52"/>
    </location>
</feature>
<feature type="compositionally biased region" description="Basic and acidic residues" evidence="1">
    <location>
        <begin position="165"/>
        <end position="189"/>
    </location>
</feature>
<evidence type="ECO:0000256" key="1">
    <source>
        <dbReference type="SAM" id="MobiDB-lite"/>
    </source>
</evidence>
<feature type="non-terminal residue" evidence="2">
    <location>
        <position position="1"/>
    </location>
</feature>
<reference evidence="2" key="1">
    <citation type="submission" date="2023-10" db="EMBL/GenBank/DDBJ databases">
        <authorList>
            <person name="Chen Y."/>
            <person name="Shah S."/>
            <person name="Dougan E. K."/>
            <person name="Thang M."/>
            <person name="Chan C."/>
        </authorList>
    </citation>
    <scope>NUCLEOTIDE SEQUENCE [LARGE SCALE GENOMIC DNA]</scope>
</reference>